<protein>
    <submittedName>
        <fullName evidence="4">Phospholipid/cholesterol/gamma-HCH transport system substrate-binding protein</fullName>
    </submittedName>
</protein>
<gene>
    <name evidence="4" type="ORF">SAMN04489707_101725</name>
</gene>
<name>A0A1I7IKU2_9BURK</name>
<dbReference type="InterPro" id="IPR003399">
    <property type="entry name" value="Mce/MlaD"/>
</dbReference>
<evidence type="ECO:0000259" key="3">
    <source>
        <dbReference type="Pfam" id="PF02470"/>
    </source>
</evidence>
<accession>A0A1I7IKU2</accession>
<keyword evidence="2" id="KW-0812">Transmembrane</keyword>
<dbReference type="RefSeq" id="WP_054256076.1">
    <property type="nucleotide sequence ID" value="NZ_CYIG01000013.1"/>
</dbReference>
<feature type="compositionally biased region" description="Pro residues" evidence="1">
    <location>
        <begin position="310"/>
        <end position="319"/>
    </location>
</feature>
<dbReference type="PANTHER" id="PTHR36698">
    <property type="entry name" value="BLL5892 PROTEIN"/>
    <property type="match status" value="1"/>
</dbReference>
<feature type="region of interest" description="Disordered" evidence="1">
    <location>
        <begin position="300"/>
        <end position="319"/>
    </location>
</feature>
<evidence type="ECO:0000256" key="1">
    <source>
        <dbReference type="SAM" id="MobiDB-lite"/>
    </source>
</evidence>
<dbReference type="EMBL" id="FPBX01000017">
    <property type="protein sequence ID" value="SFU73505.1"/>
    <property type="molecule type" value="Genomic_DNA"/>
</dbReference>
<proteinExistence type="predicted"/>
<dbReference type="OrthoDB" id="5294672at2"/>
<keyword evidence="2" id="KW-1133">Transmembrane helix</keyword>
<dbReference type="AlphaFoldDB" id="A0A1I7IKU2"/>
<evidence type="ECO:0000313" key="4">
    <source>
        <dbReference type="EMBL" id="SFU73505.1"/>
    </source>
</evidence>
<dbReference type="STRING" id="343013.SAMN04489707_101725"/>
<dbReference type="Pfam" id="PF02470">
    <property type="entry name" value="MlaD"/>
    <property type="match status" value="1"/>
</dbReference>
<feature type="transmembrane region" description="Helical" evidence="2">
    <location>
        <begin position="6"/>
        <end position="28"/>
    </location>
</feature>
<sequence>MENKAHALAAGIFLIVVTALLAALALWLTRDNTRYTLYELSSKESVSGLQPQASVRYKGVAVGKVVDIGFDPLVHGNVLIRIAVNADAPIRPTTFAVLGYQGVTGLAHVLLDDAGQPLPVQPTGPSGVPRLPLQASSLTKLAEQGLGVVAQMQAAAERINRLLGDENQERFSLALDNIGSAAGQIAQLGQRLDATVRLRLDPALAAVPALAQDARATLQVLQQAGHSASAAADGLGQTTRRLYAPGGSLEQIEQSTRALARAADKFSDATLPRVNRASDEAARAARQFGRVAEGMAENPQSLLYGAGAPQPGPGEPGWK</sequence>
<keyword evidence="2" id="KW-0472">Membrane</keyword>
<feature type="domain" description="Mce/MlaD" evidence="3">
    <location>
        <begin position="45"/>
        <end position="112"/>
    </location>
</feature>
<keyword evidence="5" id="KW-1185">Reference proteome</keyword>
<dbReference type="PANTHER" id="PTHR36698:SF2">
    <property type="entry name" value="MCE_MLAD DOMAIN-CONTAINING PROTEIN"/>
    <property type="match status" value="1"/>
</dbReference>
<evidence type="ECO:0000256" key="2">
    <source>
        <dbReference type="SAM" id="Phobius"/>
    </source>
</evidence>
<dbReference type="Proteomes" id="UP000183656">
    <property type="component" value="Unassembled WGS sequence"/>
</dbReference>
<reference evidence="4 5" key="1">
    <citation type="submission" date="2016-10" db="EMBL/GenBank/DDBJ databases">
        <authorList>
            <person name="de Groot N.N."/>
        </authorList>
    </citation>
    <scope>NUCLEOTIDE SEQUENCE [LARGE SCALE GENOMIC DNA]</scope>
    <source>
        <strain evidence="4 5">R-24608</strain>
    </source>
</reference>
<organism evidence="4 5">
    <name type="scientific">Paenacidovorax caeni</name>
    <dbReference type="NCBI Taxonomy" id="343013"/>
    <lineage>
        <taxon>Bacteria</taxon>
        <taxon>Pseudomonadati</taxon>
        <taxon>Pseudomonadota</taxon>
        <taxon>Betaproteobacteria</taxon>
        <taxon>Burkholderiales</taxon>
        <taxon>Comamonadaceae</taxon>
        <taxon>Paenacidovorax</taxon>
    </lineage>
</organism>
<evidence type="ECO:0000313" key="5">
    <source>
        <dbReference type="Proteomes" id="UP000183656"/>
    </source>
</evidence>